<evidence type="ECO:0000313" key="1">
    <source>
        <dbReference type="EMBL" id="KAF2789914.1"/>
    </source>
</evidence>
<organism evidence="1 2">
    <name type="scientific">Melanomma pulvis-pyrius CBS 109.77</name>
    <dbReference type="NCBI Taxonomy" id="1314802"/>
    <lineage>
        <taxon>Eukaryota</taxon>
        <taxon>Fungi</taxon>
        <taxon>Dikarya</taxon>
        <taxon>Ascomycota</taxon>
        <taxon>Pezizomycotina</taxon>
        <taxon>Dothideomycetes</taxon>
        <taxon>Pleosporomycetidae</taxon>
        <taxon>Pleosporales</taxon>
        <taxon>Melanommataceae</taxon>
        <taxon>Melanomma</taxon>
    </lineage>
</organism>
<reference evidence="1" key="1">
    <citation type="journal article" date="2020" name="Stud. Mycol.">
        <title>101 Dothideomycetes genomes: a test case for predicting lifestyles and emergence of pathogens.</title>
        <authorList>
            <person name="Haridas S."/>
            <person name="Albert R."/>
            <person name="Binder M."/>
            <person name="Bloem J."/>
            <person name="Labutti K."/>
            <person name="Salamov A."/>
            <person name="Andreopoulos B."/>
            <person name="Baker S."/>
            <person name="Barry K."/>
            <person name="Bills G."/>
            <person name="Bluhm B."/>
            <person name="Cannon C."/>
            <person name="Castanera R."/>
            <person name="Culley D."/>
            <person name="Daum C."/>
            <person name="Ezra D."/>
            <person name="Gonzalez J."/>
            <person name="Henrissat B."/>
            <person name="Kuo A."/>
            <person name="Liang C."/>
            <person name="Lipzen A."/>
            <person name="Lutzoni F."/>
            <person name="Magnuson J."/>
            <person name="Mondo S."/>
            <person name="Nolan M."/>
            <person name="Ohm R."/>
            <person name="Pangilinan J."/>
            <person name="Park H.-J."/>
            <person name="Ramirez L."/>
            <person name="Alfaro M."/>
            <person name="Sun H."/>
            <person name="Tritt A."/>
            <person name="Yoshinaga Y."/>
            <person name="Zwiers L.-H."/>
            <person name="Turgeon B."/>
            <person name="Goodwin S."/>
            <person name="Spatafora J."/>
            <person name="Crous P."/>
            <person name="Grigoriev I."/>
        </authorList>
    </citation>
    <scope>NUCLEOTIDE SEQUENCE</scope>
    <source>
        <strain evidence="1">CBS 109.77</strain>
    </source>
</reference>
<keyword evidence="2" id="KW-1185">Reference proteome</keyword>
<dbReference type="EMBL" id="MU002105">
    <property type="protein sequence ID" value="KAF2789914.1"/>
    <property type="molecule type" value="Genomic_DNA"/>
</dbReference>
<evidence type="ECO:0000313" key="2">
    <source>
        <dbReference type="Proteomes" id="UP000799757"/>
    </source>
</evidence>
<name>A0A6A6X164_9PLEO</name>
<accession>A0A6A6X164</accession>
<dbReference type="Proteomes" id="UP000799757">
    <property type="component" value="Unassembled WGS sequence"/>
</dbReference>
<protein>
    <submittedName>
        <fullName evidence="1">Uncharacterized protein</fullName>
    </submittedName>
</protein>
<gene>
    <name evidence="1" type="ORF">K505DRAFT_86891</name>
</gene>
<proteinExistence type="predicted"/>
<dbReference type="AlphaFoldDB" id="A0A6A6X164"/>
<sequence>MNRKLLFKRKRSVYPFLLRSPSAVTTIPSPESTPLAVLQSPFSSHPPPVCTCFQFLTPASPDCKTHSFHRETTHTHTHTPALALRGLTMCMQRPWRMHLRRMLGLLEEWNGRALCSLPRGPRLNPQSWIRNCRPSCWDWGCSEAYAIVHCGSFNAK</sequence>